<reference evidence="1" key="1">
    <citation type="submission" date="2018-11" db="EMBL/GenBank/DDBJ databases">
        <authorList>
            <consortium name="Genoscope - CEA"/>
            <person name="William W."/>
        </authorList>
    </citation>
    <scope>NUCLEOTIDE SEQUENCE</scope>
</reference>
<name>A0A3P6DDE5_BRAOL</name>
<evidence type="ECO:0000313" key="1">
    <source>
        <dbReference type="EMBL" id="VDD25260.1"/>
    </source>
</evidence>
<protein>
    <submittedName>
        <fullName evidence="1">Uncharacterized protein</fullName>
    </submittedName>
</protein>
<proteinExistence type="predicted"/>
<gene>
    <name evidence="1" type="ORF">BOLC2T10702H</name>
</gene>
<organism evidence="1">
    <name type="scientific">Brassica oleracea</name>
    <name type="common">Wild cabbage</name>
    <dbReference type="NCBI Taxonomy" id="3712"/>
    <lineage>
        <taxon>Eukaryota</taxon>
        <taxon>Viridiplantae</taxon>
        <taxon>Streptophyta</taxon>
        <taxon>Embryophyta</taxon>
        <taxon>Tracheophyta</taxon>
        <taxon>Spermatophyta</taxon>
        <taxon>Magnoliopsida</taxon>
        <taxon>eudicotyledons</taxon>
        <taxon>Gunneridae</taxon>
        <taxon>Pentapetalae</taxon>
        <taxon>rosids</taxon>
        <taxon>malvids</taxon>
        <taxon>Brassicales</taxon>
        <taxon>Brassicaceae</taxon>
        <taxon>Brassiceae</taxon>
        <taxon>Brassica</taxon>
    </lineage>
</organism>
<dbReference type="EMBL" id="LR031874">
    <property type="protein sequence ID" value="VDD25260.1"/>
    <property type="molecule type" value="Genomic_DNA"/>
</dbReference>
<accession>A0A3P6DDE5</accession>
<sequence>MEYFPLFELPEEIQALVVERMARYTIFTMCYPFPGDSIFLLISCNRCMI</sequence>
<dbReference type="AlphaFoldDB" id="A0A3P6DDE5"/>